<keyword evidence="5" id="KW-0472">Membrane</keyword>
<feature type="compositionally biased region" description="Polar residues" evidence="4">
    <location>
        <begin position="36"/>
        <end position="54"/>
    </location>
</feature>
<dbReference type="RefSeq" id="WP_069664573.1">
    <property type="nucleotide sequence ID" value="NZ_JBHUJJ010000001.1"/>
</dbReference>
<feature type="domain" description="SD-repeat containing protein B" evidence="6">
    <location>
        <begin position="783"/>
        <end position="891"/>
    </location>
</feature>
<feature type="compositionally biased region" description="Basic and acidic residues" evidence="4">
    <location>
        <begin position="69"/>
        <end position="78"/>
    </location>
</feature>
<keyword evidence="5" id="KW-0812">Transmembrane</keyword>
<feature type="domain" description="SpaA-like prealbumin fold" evidence="7">
    <location>
        <begin position="1190"/>
        <end position="1289"/>
    </location>
</feature>
<evidence type="ECO:0000259" key="7">
    <source>
        <dbReference type="Pfam" id="PF17802"/>
    </source>
</evidence>
<evidence type="ECO:0000313" key="9">
    <source>
        <dbReference type="Proteomes" id="UP000095094"/>
    </source>
</evidence>
<evidence type="ECO:0000259" key="6">
    <source>
        <dbReference type="Pfam" id="PF17210"/>
    </source>
</evidence>
<dbReference type="InterPro" id="IPR033764">
    <property type="entry name" value="Sdr_B"/>
</dbReference>
<evidence type="ECO:0000313" key="8">
    <source>
        <dbReference type="EMBL" id="OEG09820.1"/>
    </source>
</evidence>
<keyword evidence="9" id="KW-1185">Reference proteome</keyword>
<evidence type="ECO:0000256" key="2">
    <source>
        <dbReference type="ARBA" id="ARBA00022525"/>
    </source>
</evidence>
<evidence type="ECO:0000256" key="5">
    <source>
        <dbReference type="SAM" id="Phobius"/>
    </source>
</evidence>
<comment type="subcellular location">
    <subcellularLocation>
        <location evidence="1">Secreted</location>
    </subcellularLocation>
</comment>
<comment type="caution">
    <text evidence="8">The sequence shown here is derived from an EMBL/GenBank/DDBJ whole genome shotgun (WGS) entry which is preliminary data.</text>
</comment>
<protein>
    <recommendedName>
        <fullName evidence="10">Prealbumin-like fold domain-containing protein</fullName>
    </recommendedName>
</protein>
<name>A0A1E5GC63_9ENTE</name>
<keyword evidence="3" id="KW-0732">Signal</keyword>
<dbReference type="Pfam" id="PF17802">
    <property type="entry name" value="SpaA"/>
    <property type="match status" value="1"/>
</dbReference>
<sequence length="1341" mass="149089">MRKRELKWLYSVLLFSLLLCTSWLFMTNAGNSKIQAEEATNTSEPEVEQSTSGSKELAVETTDTTSADSIKEVTDSEKSTQLADIPKTPAAWPNLVKDTSNINIFNKNDKNTWTKPDFSNSWNLSNSTFEVFTNDGIVADRSSGNYGDEVSFTNLPMYIGTTAARKTFNTNFGIIIHNARYGKDLVDIKVTILTMTNGTVISSDAANFGKSVYLRLKPGTVQNVPSIRIFSSQMPLLSQRVGMEFFSAGTTTPFTVKTPIGFGDWEGNWDETTMSNGPGANGRSTINVFETAMLFNGTDTTSFQRYNFFGNWGTPISTIDPKSGRPLTIKMYKYKDGTTVWLPKDGRYADSADHWTNAYNLDNWNPKEAQFSIDYQGSAFQMGRVIGTIDTIGIGGVSGGDTETWSHGTYFGFPFAVPSQMVAPKKYVSDSDETLVTKDTLSDLHETFTYTFDAQFPTQSYLDYALKRWQISDTLPPGISLNGGVDAIKVVDAFDNTDLTSKFTSMIDGQNLIVKANADTLTDLSMYGEHSNLRITVPVRVTDASKITYDANGKVEIKNRFFLIGTYFTGEQVSLPSNDVITTTINSNALVVTKSVDKNYVELGEQKNDPIGLEETSNPITYRIRVKNSGKGKTVDKVIIRDALPYTEDLRSSIVDVNRRLKVMAVSLVDTATNTNVPSEIWFRNDNPDLTVDNITDNPSLYYDINMPDRGFRKDQNTLDGASLFVVKIPNIPPNTTYEFRIQAQVISPGLYANSASVGSVINQGLSTNTVHTMAMKRDLSGNVWFDANADGLKNNNEESAPNIAAKLYRTSTFDAGFVDQTVNNDLLGNLFMPDVIKTNAQGNYLFDYLPEGQYSASFSFDESKYQITKPLADSPAQDAINSKVDPKTKKVLEAPNTDIISDTWVNKSLTAPKLAELRNYTQFIYEPELENFEQRPFSQGIWVFRPSGPQLLLDYLDQITIPVGYKNNYGDPWLDIQFLVGRENIDATGIHSTDESILQFLNFDSGTARFSVKKAGTVEVVFPSKDGSYVYKKKVNVAPFSQAVWGYRPNGRPDYNLDQTEKMQLPRNYKNSGGGSWFDIFFKTGVSNINADGIHSTDNSIVEFLNFDGNIARFKPKKAGTTEIVFPSKDGTYTYKRKVTVVDYDGEHHMPNNNLGLVRTASLNLFKYEESSLIDSNHDGSYSDDELSKAEPVNGAQFEIYRGKLTDYPANGKQNADYVGEYTTDNAGKILVDKNLFLHQNADGSFSAQDYTLFEVKSPVGYELLKKPLYFNVSQANQTIRLVASDQKITELPSTGGKNAVPLMTILSIGAMTMALLLIAGYYLYRKSVMRGGHQNHVQH</sequence>
<dbReference type="OrthoDB" id="2194922at2"/>
<evidence type="ECO:0000256" key="1">
    <source>
        <dbReference type="ARBA" id="ARBA00004613"/>
    </source>
</evidence>
<dbReference type="SUPFAM" id="SSF117074">
    <property type="entry name" value="Hypothetical protein PA1324"/>
    <property type="match status" value="1"/>
</dbReference>
<dbReference type="Gene3D" id="2.60.40.10">
    <property type="entry name" value="Immunoglobulins"/>
    <property type="match status" value="2"/>
</dbReference>
<dbReference type="InterPro" id="IPR041033">
    <property type="entry name" value="SpaA_PFL_dom_1"/>
</dbReference>
<gene>
    <name evidence="8" type="ORF">BCR25_09950</name>
</gene>
<evidence type="ECO:0008006" key="10">
    <source>
        <dbReference type="Google" id="ProtNLM"/>
    </source>
</evidence>
<feature type="transmembrane region" description="Helical" evidence="5">
    <location>
        <begin position="1304"/>
        <end position="1326"/>
    </location>
</feature>
<dbReference type="Proteomes" id="UP000095094">
    <property type="component" value="Unassembled WGS sequence"/>
</dbReference>
<evidence type="ECO:0000256" key="3">
    <source>
        <dbReference type="ARBA" id="ARBA00022729"/>
    </source>
</evidence>
<proteinExistence type="predicted"/>
<dbReference type="EMBL" id="MIJY01000044">
    <property type="protein sequence ID" value="OEG09820.1"/>
    <property type="molecule type" value="Genomic_DNA"/>
</dbReference>
<keyword evidence="5" id="KW-1133">Transmembrane helix</keyword>
<dbReference type="InterPro" id="IPR013783">
    <property type="entry name" value="Ig-like_fold"/>
</dbReference>
<dbReference type="GO" id="GO:0005576">
    <property type="term" value="C:extracellular region"/>
    <property type="evidence" value="ECO:0007669"/>
    <property type="project" value="UniProtKB-SubCell"/>
</dbReference>
<feature type="region of interest" description="Disordered" evidence="4">
    <location>
        <begin position="36"/>
        <end position="82"/>
    </location>
</feature>
<dbReference type="Pfam" id="PF17210">
    <property type="entry name" value="SdrD_B"/>
    <property type="match status" value="1"/>
</dbReference>
<reference evidence="9" key="1">
    <citation type="submission" date="2016-09" db="EMBL/GenBank/DDBJ databases">
        <authorList>
            <person name="Gulvik C.A."/>
        </authorList>
    </citation>
    <scope>NUCLEOTIDE SEQUENCE [LARGE SCALE GENOMIC DNA]</scope>
    <source>
        <strain evidence="9">LMG 8895</strain>
    </source>
</reference>
<evidence type="ECO:0000256" key="4">
    <source>
        <dbReference type="SAM" id="MobiDB-lite"/>
    </source>
</evidence>
<organism evidence="8 9">
    <name type="scientific">Enterococcus termitis</name>
    <dbReference type="NCBI Taxonomy" id="332950"/>
    <lineage>
        <taxon>Bacteria</taxon>
        <taxon>Bacillati</taxon>
        <taxon>Bacillota</taxon>
        <taxon>Bacilli</taxon>
        <taxon>Lactobacillales</taxon>
        <taxon>Enterococcaceae</taxon>
        <taxon>Enterococcus</taxon>
    </lineage>
</organism>
<keyword evidence="2" id="KW-0964">Secreted</keyword>
<accession>A0A1E5GC63</accession>